<organism evidence="1 2">
    <name type="scientific">Parahaliea mediterranea</name>
    <dbReference type="NCBI Taxonomy" id="651086"/>
    <lineage>
        <taxon>Bacteria</taxon>
        <taxon>Pseudomonadati</taxon>
        <taxon>Pseudomonadota</taxon>
        <taxon>Gammaproteobacteria</taxon>
        <taxon>Cellvibrionales</taxon>
        <taxon>Halieaceae</taxon>
        <taxon>Parahaliea</taxon>
    </lineage>
</organism>
<dbReference type="RefSeq" id="WP_206561534.1">
    <property type="nucleotide sequence ID" value="NZ_JAFKCZ010000012.1"/>
</dbReference>
<sequence length="139" mass="13674">MDLIEMGAQLLSEKLGLNVDPATITAALGQLLGDGQGNLDLAGLASRMTENGGLEAILGSWLGDGSNSPISADSILGLLGEGRVSDFAGQVGTDTGSAAQGLSEVLPQLMDKASSGGNLLSSVGGLGGLMNAAGSLFKS</sequence>
<dbReference type="InterPro" id="IPR045372">
    <property type="entry name" value="YidB"/>
</dbReference>
<dbReference type="InterPro" id="IPR027405">
    <property type="entry name" value="YidB-like"/>
</dbReference>
<evidence type="ECO:0000313" key="1">
    <source>
        <dbReference type="EMBL" id="MBN7798084.1"/>
    </source>
</evidence>
<evidence type="ECO:0000313" key="2">
    <source>
        <dbReference type="Proteomes" id="UP000664303"/>
    </source>
</evidence>
<proteinExistence type="predicted"/>
<gene>
    <name evidence="1" type="ORF">JYP50_15855</name>
</gene>
<dbReference type="Gene3D" id="1.10.10.690">
    <property type="entry name" value="YidB-like"/>
    <property type="match status" value="1"/>
</dbReference>
<name>A0A939DHB2_9GAMM</name>
<dbReference type="Proteomes" id="UP000664303">
    <property type="component" value="Unassembled WGS sequence"/>
</dbReference>
<reference evidence="1" key="1">
    <citation type="submission" date="2021-02" db="EMBL/GenBank/DDBJ databases">
        <title>PHA producing bacteria isolated from coastal sediment in Guangdong, Shenzhen.</title>
        <authorList>
            <person name="Zheng W."/>
            <person name="Yu S."/>
            <person name="Huang Y."/>
        </authorList>
    </citation>
    <scope>NUCLEOTIDE SEQUENCE</scope>
    <source>
        <strain evidence="1">TN14-10</strain>
    </source>
</reference>
<keyword evidence="2" id="KW-1185">Reference proteome</keyword>
<dbReference type="Pfam" id="PF20159">
    <property type="entry name" value="YidB"/>
    <property type="match status" value="1"/>
</dbReference>
<accession>A0A939DHB2</accession>
<dbReference type="AlphaFoldDB" id="A0A939DHB2"/>
<comment type="caution">
    <text evidence="1">The sequence shown here is derived from an EMBL/GenBank/DDBJ whole genome shotgun (WGS) entry which is preliminary data.</text>
</comment>
<dbReference type="EMBL" id="JAFKCZ010000012">
    <property type="protein sequence ID" value="MBN7798084.1"/>
    <property type="molecule type" value="Genomic_DNA"/>
</dbReference>
<dbReference type="SUPFAM" id="SSF140804">
    <property type="entry name" value="YidB-like"/>
    <property type="match status" value="1"/>
</dbReference>
<protein>
    <submittedName>
        <fullName evidence="1">DUF937 domain-containing protein</fullName>
    </submittedName>
</protein>